<feature type="domain" description="CoA carboxyltransferase C-terminal" evidence="2">
    <location>
        <begin position="261"/>
        <end position="507"/>
    </location>
</feature>
<evidence type="ECO:0000313" key="3">
    <source>
        <dbReference type="EMBL" id="MFD1204052.1"/>
    </source>
</evidence>
<dbReference type="InterPro" id="IPR011763">
    <property type="entry name" value="COA_CT_C"/>
</dbReference>
<dbReference type="PANTHER" id="PTHR22855">
    <property type="entry name" value="ACETYL, PROPIONYL, PYRUVATE, AND GLUTACONYL CARBOXYLASE-RELATED"/>
    <property type="match status" value="1"/>
</dbReference>
<comment type="caution">
    <text evidence="3">The sequence shown here is derived from an EMBL/GenBank/DDBJ whole genome shotgun (WGS) entry which is preliminary data.</text>
</comment>
<dbReference type="InterPro" id="IPR029045">
    <property type="entry name" value="ClpP/crotonase-like_dom_sf"/>
</dbReference>
<protein>
    <submittedName>
        <fullName evidence="3">Acyl-CoA carboxylase subunit beta</fullName>
        <ecNumber evidence="3">6.-.-.-</ecNumber>
    </submittedName>
</protein>
<evidence type="ECO:0000313" key="4">
    <source>
        <dbReference type="Proteomes" id="UP001597231"/>
    </source>
</evidence>
<keyword evidence="4" id="KW-1185">Reference proteome</keyword>
<accession>A0ABW3TU66</accession>
<dbReference type="PANTHER" id="PTHR22855:SF13">
    <property type="entry name" value="METHYLCROTONOYL-COA CARBOXYLASE BETA CHAIN, MITOCHONDRIAL"/>
    <property type="match status" value="1"/>
</dbReference>
<dbReference type="PROSITE" id="PS50980">
    <property type="entry name" value="COA_CT_NTER"/>
    <property type="match status" value="1"/>
</dbReference>
<dbReference type="EMBL" id="JBHTLT010000016">
    <property type="protein sequence ID" value="MFD1204052.1"/>
    <property type="molecule type" value="Genomic_DNA"/>
</dbReference>
<feature type="domain" description="CoA carboxyltransferase N-terminal" evidence="1">
    <location>
        <begin position="4"/>
        <end position="256"/>
    </location>
</feature>
<reference evidence="4" key="1">
    <citation type="journal article" date="2019" name="Int. J. Syst. Evol. Microbiol.">
        <title>The Global Catalogue of Microorganisms (GCM) 10K type strain sequencing project: providing services to taxonomists for standard genome sequencing and annotation.</title>
        <authorList>
            <consortium name="The Broad Institute Genomics Platform"/>
            <consortium name="The Broad Institute Genome Sequencing Center for Infectious Disease"/>
            <person name="Wu L."/>
            <person name="Ma J."/>
        </authorList>
    </citation>
    <scope>NUCLEOTIDE SEQUENCE [LARGE SCALE GENOMIC DNA]</scope>
    <source>
        <strain evidence="4">CCUG 53915</strain>
    </source>
</reference>
<keyword evidence="3" id="KW-0436">Ligase</keyword>
<dbReference type="Proteomes" id="UP001597231">
    <property type="component" value="Unassembled WGS sequence"/>
</dbReference>
<gene>
    <name evidence="3" type="ORF">ACFQ38_02765</name>
</gene>
<dbReference type="SUPFAM" id="SSF52096">
    <property type="entry name" value="ClpP/crotonase"/>
    <property type="match status" value="2"/>
</dbReference>
<dbReference type="Pfam" id="PF01039">
    <property type="entry name" value="Carboxyl_trans"/>
    <property type="match status" value="1"/>
</dbReference>
<dbReference type="RefSeq" id="WP_336823084.1">
    <property type="nucleotide sequence ID" value="NZ_JBHTLT010000016.1"/>
</dbReference>
<dbReference type="InterPro" id="IPR034733">
    <property type="entry name" value="AcCoA_carboxyl_beta"/>
</dbReference>
<dbReference type="Gene3D" id="3.90.226.10">
    <property type="entry name" value="2-enoyl-CoA Hydratase, Chain A, domain 1"/>
    <property type="match status" value="2"/>
</dbReference>
<sequence length="513" mass="56375">MKEQTSYNEQLEKRVREIESGGHPKYHEKLKEQNKLFVRERLRLLFDDGTYFEDGKFANCEANDLPADGVVTAMGKVNGQTVCVMANDSTVKAGSWGARTVEKIIRIQEVAEKNKVPLLYLVDSAGARITDQLDMFPNRRGAGRIFHNQVRLSGFIPQICLLFGPSAAGGAYIPAFCDLVIMVEGNASMYLGSPRMAEKVIGEKVTLEEMGGAKMHCSVSGCGDVLCTSEEQAIEEARRYLDFFPSNFTAMPPVRGSISAKEGRSLEEIIPENQNAPFDMYEAIDAIIDENSFFEVKKLFAPEIITGLARIDGQPVGIIANQPKVKGGVLFVDSADKAAKFINLCDAFSVPLLFLADVPGFMIGTKVERDGIIRHGAKLIMAMSSATVPKISVIVRKAYGAGLYAMAGPAFEPDVCIALPTAQIAVMGPEAAVNAVYSNKIEAIEDPKERIAFVQEKHKEYKAEIDIYKMASELIVDEIIAPSDLRSVLSDRFRFYSSKDIPLPPKKHPVYPV</sequence>
<organism evidence="3 4">
    <name type="scientific">Sporosarcina contaminans</name>
    <dbReference type="NCBI Taxonomy" id="633403"/>
    <lineage>
        <taxon>Bacteria</taxon>
        <taxon>Bacillati</taxon>
        <taxon>Bacillota</taxon>
        <taxon>Bacilli</taxon>
        <taxon>Bacillales</taxon>
        <taxon>Caryophanaceae</taxon>
        <taxon>Sporosarcina</taxon>
    </lineage>
</organism>
<name>A0ABW3TU66_9BACL</name>
<dbReference type="PROSITE" id="PS50989">
    <property type="entry name" value="COA_CT_CTER"/>
    <property type="match status" value="1"/>
</dbReference>
<dbReference type="InterPro" id="IPR045190">
    <property type="entry name" value="MCCB/AccD1-like"/>
</dbReference>
<proteinExistence type="predicted"/>
<evidence type="ECO:0000259" key="1">
    <source>
        <dbReference type="PROSITE" id="PS50980"/>
    </source>
</evidence>
<dbReference type="EC" id="6.-.-.-" evidence="3"/>
<dbReference type="GO" id="GO:0016874">
    <property type="term" value="F:ligase activity"/>
    <property type="evidence" value="ECO:0007669"/>
    <property type="project" value="UniProtKB-KW"/>
</dbReference>
<dbReference type="InterPro" id="IPR011762">
    <property type="entry name" value="COA_CT_N"/>
</dbReference>
<evidence type="ECO:0000259" key="2">
    <source>
        <dbReference type="PROSITE" id="PS50989"/>
    </source>
</evidence>